<dbReference type="InterPro" id="IPR004919">
    <property type="entry name" value="GmrSD_N"/>
</dbReference>
<dbReference type="EMBL" id="JPGN01000070">
    <property type="protein sequence ID" value="KFI18959.1"/>
    <property type="molecule type" value="Genomic_DNA"/>
</dbReference>
<gene>
    <name evidence="3" type="ORF">IB75_11715</name>
</gene>
<name>A0A0E2Z0C7_9GAMM</name>
<feature type="domain" description="GmrSD restriction endonucleases N-terminal" evidence="2">
    <location>
        <begin position="16"/>
        <end position="130"/>
    </location>
</feature>
<accession>A0A0E2Z0C7</accession>
<comment type="caution">
    <text evidence="3">The sequence shown here is derived from an EMBL/GenBank/DDBJ whole genome shotgun (WGS) entry which is preliminary data.</text>
</comment>
<sequence>MSSIEKLDVSLAGLGTVLSSRRVAVPPYQRLYAWTDEQTSALFKDLNDAIRNKESEYFLGTVVIAKEPTGGQWVIDGQQRLTTTSILLASIRDYFLKNGDSERADIIQQDHLSKKDLETLEDTPYIKLNDTDHDFYLNRILARPGKDRDALSPASSLTESRCPAKGRPRNRS</sequence>
<dbReference type="PANTHER" id="PTHR35149">
    <property type="entry name" value="SLL5132 PROTEIN"/>
    <property type="match status" value="1"/>
</dbReference>
<evidence type="ECO:0000259" key="2">
    <source>
        <dbReference type="Pfam" id="PF03235"/>
    </source>
</evidence>
<proteinExistence type="predicted"/>
<evidence type="ECO:0000256" key="1">
    <source>
        <dbReference type="SAM" id="MobiDB-lite"/>
    </source>
</evidence>
<reference evidence="3 4" key="1">
    <citation type="submission" date="2014-07" db="EMBL/GenBank/DDBJ databases">
        <title>Comparative analysis of Nitrosococcus oceani genome inventories of strains from Pacific and Atlantic gyres.</title>
        <authorList>
            <person name="Lim C.K."/>
            <person name="Wang L."/>
            <person name="Sayavedra-Soto L.A."/>
            <person name="Klotz M.G."/>
        </authorList>
    </citation>
    <scope>NUCLEOTIDE SEQUENCE [LARGE SCALE GENOMIC DNA]</scope>
    <source>
        <strain evidence="3 4">C-27</strain>
    </source>
</reference>
<evidence type="ECO:0000313" key="3">
    <source>
        <dbReference type="EMBL" id="KFI18959.1"/>
    </source>
</evidence>
<dbReference type="AlphaFoldDB" id="A0A0E2Z0C7"/>
<dbReference type="Proteomes" id="UP000028839">
    <property type="component" value="Unassembled WGS sequence"/>
</dbReference>
<organism evidence="3 4">
    <name type="scientific">Nitrosococcus oceani C-27</name>
    <dbReference type="NCBI Taxonomy" id="314279"/>
    <lineage>
        <taxon>Bacteria</taxon>
        <taxon>Pseudomonadati</taxon>
        <taxon>Pseudomonadota</taxon>
        <taxon>Gammaproteobacteria</taxon>
        <taxon>Chromatiales</taxon>
        <taxon>Chromatiaceae</taxon>
        <taxon>Nitrosococcus</taxon>
    </lineage>
</organism>
<dbReference type="Pfam" id="PF03235">
    <property type="entry name" value="GmrSD_N"/>
    <property type="match status" value="1"/>
</dbReference>
<protein>
    <recommendedName>
        <fullName evidence="2">GmrSD restriction endonucleases N-terminal domain-containing protein</fullName>
    </recommendedName>
</protein>
<dbReference type="OrthoDB" id="3654724at2"/>
<feature type="region of interest" description="Disordered" evidence="1">
    <location>
        <begin position="146"/>
        <end position="172"/>
    </location>
</feature>
<dbReference type="HOGENOM" id="CLU_1553671_0_0_6"/>
<dbReference type="PANTHER" id="PTHR35149:SF2">
    <property type="entry name" value="DUF262 DOMAIN-CONTAINING PROTEIN"/>
    <property type="match status" value="1"/>
</dbReference>
<evidence type="ECO:0000313" key="4">
    <source>
        <dbReference type="Proteomes" id="UP000028839"/>
    </source>
</evidence>